<feature type="transmembrane region" description="Helical" evidence="13">
    <location>
        <begin position="64"/>
        <end position="81"/>
    </location>
</feature>
<dbReference type="Proteomes" id="UP000002275">
    <property type="component" value="Chromosome I"/>
</dbReference>
<dbReference type="NCBIfam" id="NF011677">
    <property type="entry name" value="PRK15097.1"/>
    <property type="match status" value="1"/>
</dbReference>
<protein>
    <submittedName>
        <fullName evidence="14">Cytochrome d ubiquinol oxidase subunit I</fullName>
        <ecNumber evidence="14">1.10.3.-</ecNumber>
    </submittedName>
</protein>
<reference evidence="15" key="1">
    <citation type="submission" date="2002-12" db="EMBL/GenBank/DDBJ databases">
        <title>Complete genome sequence of Vibrio vulnificus CMCP6.</title>
        <authorList>
            <person name="Rhee J.H."/>
            <person name="Kim S.Y."/>
            <person name="Chung S.S."/>
            <person name="Kim J.J."/>
            <person name="Moon Y.H."/>
            <person name="Jeong H."/>
            <person name="Choy H.E."/>
        </authorList>
    </citation>
    <scope>NUCLEOTIDE SEQUENCE [LARGE SCALE GENOMIC DNA]</scope>
    <source>
        <strain evidence="15">CMCP6</strain>
    </source>
</reference>
<comment type="similarity">
    <text evidence="2 13">Belongs to the cytochrome ubiquinol oxidase subunit 1 family.</text>
</comment>
<dbReference type="PANTHER" id="PTHR30365:SF0">
    <property type="entry name" value="CYTOCHROME BD-I UBIQUINOL OXIDASE SUBUNIT 1"/>
    <property type="match status" value="1"/>
</dbReference>
<name>A0A3Q0L4V5_VIBVU</name>
<comment type="subcellular location">
    <subcellularLocation>
        <location evidence="1">Cell inner membrane</location>
        <topology evidence="1">Multi-pass membrane protein</topology>
    </subcellularLocation>
</comment>
<keyword evidence="6 13" id="KW-0349">Heme</keyword>
<feature type="transmembrane region" description="Helical" evidence="13">
    <location>
        <begin position="101"/>
        <end position="126"/>
    </location>
</feature>
<dbReference type="GO" id="GO:0009055">
    <property type="term" value="F:electron transfer activity"/>
    <property type="evidence" value="ECO:0007669"/>
    <property type="project" value="UniProtKB-UniRule"/>
</dbReference>
<reference evidence="14 15" key="3">
    <citation type="journal article" date="2011" name="Mol. Syst. Biol.">
        <title>Integrative genome-scale metabolic analysis of Vibrio vulnificus for drug targeting and discovery.</title>
        <authorList>
            <person name="Kim H.U."/>
            <person name="Kim S.Y."/>
            <person name="Jeong H."/>
            <person name="Kim T.Y."/>
            <person name="Kim J.J."/>
            <person name="Choy H.E."/>
            <person name="Yi K.Y."/>
            <person name="Rhee J.H."/>
            <person name="Lee S.Y."/>
        </authorList>
    </citation>
    <scope>NUCLEOTIDE SEQUENCE [LARGE SCALE GENOMIC DNA]</scope>
    <source>
        <strain evidence="14 15">CMCP6</strain>
    </source>
</reference>
<dbReference type="KEGG" id="vvu:VV1_2162"/>
<feature type="transmembrane region" description="Helical" evidence="13">
    <location>
        <begin position="398"/>
        <end position="419"/>
    </location>
</feature>
<evidence type="ECO:0000256" key="8">
    <source>
        <dbReference type="ARBA" id="ARBA00022723"/>
    </source>
</evidence>
<dbReference type="EMBL" id="AE016795">
    <property type="protein sequence ID" value="AAO10547.2"/>
    <property type="molecule type" value="Genomic_DNA"/>
</dbReference>
<evidence type="ECO:0000256" key="2">
    <source>
        <dbReference type="ARBA" id="ARBA00009819"/>
    </source>
</evidence>
<feature type="transmembrane region" description="Helical" evidence="13">
    <location>
        <begin position="481"/>
        <end position="504"/>
    </location>
</feature>
<keyword evidence="8 13" id="KW-0479">Metal-binding</keyword>
<evidence type="ECO:0000256" key="1">
    <source>
        <dbReference type="ARBA" id="ARBA00004429"/>
    </source>
</evidence>
<evidence type="ECO:0000313" key="15">
    <source>
        <dbReference type="Proteomes" id="UP000002275"/>
    </source>
</evidence>
<evidence type="ECO:0000313" key="14">
    <source>
        <dbReference type="EMBL" id="AAO10547.2"/>
    </source>
</evidence>
<evidence type="ECO:0000256" key="6">
    <source>
        <dbReference type="ARBA" id="ARBA00022617"/>
    </source>
</evidence>
<dbReference type="InterPro" id="IPR002585">
    <property type="entry name" value="Cyt-d_ubiquinol_oxidase_su_1"/>
</dbReference>
<dbReference type="GO" id="GO:0020037">
    <property type="term" value="F:heme binding"/>
    <property type="evidence" value="ECO:0007669"/>
    <property type="project" value="TreeGrafter"/>
</dbReference>
<proteinExistence type="inferred from homology"/>
<keyword evidence="5" id="KW-0997">Cell inner membrane</keyword>
<sequence length="538" mass="60349">MSFSRHIGVTMIDVVDLSRLQFALTAMYHFLFVPLTLGMAFLLAIMESLYVMTDKQIYKDMTKFWGKLFGINFALGVATGLTMEFQFGTNWSYYSHYVGDIFGAPLAIEALVAFFLESTFVGLFFFGWERLSKRQHLAVTWLVALGSNFSALWILVANGWMQNPVGAEFNFETMRMEMVSFAEVVLNPVAQVKFVHTVASGYTTGAMFILGISSYYLLKGRDVAFARRSFAIAASFGMASILSVIVLGDESGYELGEVQKVKLAAVEAEWHTEPAPAAFTLFGLPNQETMHTDYAIKIPYVMGIIATRSFDEQVTGLRDLRDQHVDRIRNGMYAYELLEKLRAGDRSEANKAAFDEVKGDLGYGLLLKRYTDKVTDATEEQIQAAADDSIPTVWPLFMSFRIMVGCGFIMLFVFGAAFVQTCRQKIEQKPWILKAALFSIPLPWIAIEAGWFVAEYGRQPWAVGEILPTHVAASALTIGELWTSLFAILALYTVFLIAEVYLMLKFARKGPSSLKTGRYHFEQNGESIEDKVNRQVEA</sequence>
<accession>A0A3Q0L4V5</accession>
<keyword evidence="10 13" id="KW-1133">Transmembrane helix</keyword>
<organism evidence="14 15">
    <name type="scientific">Vibrio vulnificus (strain CMCP6)</name>
    <dbReference type="NCBI Taxonomy" id="216895"/>
    <lineage>
        <taxon>Bacteria</taxon>
        <taxon>Pseudomonadati</taxon>
        <taxon>Pseudomonadota</taxon>
        <taxon>Gammaproteobacteria</taxon>
        <taxon>Vibrionales</taxon>
        <taxon>Vibrionaceae</taxon>
        <taxon>Vibrio</taxon>
    </lineage>
</organism>
<evidence type="ECO:0000256" key="4">
    <source>
        <dbReference type="ARBA" id="ARBA00022475"/>
    </source>
</evidence>
<evidence type="ECO:0000256" key="9">
    <source>
        <dbReference type="ARBA" id="ARBA00022982"/>
    </source>
</evidence>
<dbReference type="GO" id="GO:0019646">
    <property type="term" value="P:aerobic electron transport chain"/>
    <property type="evidence" value="ECO:0007669"/>
    <property type="project" value="InterPro"/>
</dbReference>
<keyword evidence="12 13" id="KW-0472">Membrane</keyword>
<dbReference type="GO" id="GO:0046872">
    <property type="term" value="F:metal ion binding"/>
    <property type="evidence" value="ECO:0007669"/>
    <property type="project" value="UniProtKB-UniRule"/>
</dbReference>
<dbReference type="GO" id="GO:0005886">
    <property type="term" value="C:plasma membrane"/>
    <property type="evidence" value="ECO:0007669"/>
    <property type="project" value="UniProtKB-SubCell"/>
</dbReference>
<dbReference type="GO" id="GO:0016682">
    <property type="term" value="F:oxidoreductase activity, acting on diphenols and related substances as donors, oxygen as acceptor"/>
    <property type="evidence" value="ECO:0007669"/>
    <property type="project" value="TreeGrafter"/>
</dbReference>
<feature type="transmembrane region" description="Helical" evidence="13">
    <location>
        <begin position="138"/>
        <end position="161"/>
    </location>
</feature>
<evidence type="ECO:0000256" key="3">
    <source>
        <dbReference type="ARBA" id="ARBA00022448"/>
    </source>
</evidence>
<dbReference type="Pfam" id="PF01654">
    <property type="entry name" value="Cyt_bd_oxida_I"/>
    <property type="match status" value="1"/>
</dbReference>
<keyword evidence="7 13" id="KW-0812">Transmembrane</keyword>
<keyword evidence="11 13" id="KW-0408">Iron</keyword>
<feature type="transmembrane region" description="Helical" evidence="13">
    <location>
        <begin position="194"/>
        <end position="218"/>
    </location>
</feature>
<evidence type="ECO:0000256" key="10">
    <source>
        <dbReference type="ARBA" id="ARBA00022989"/>
    </source>
</evidence>
<dbReference type="PIRSF" id="PIRSF006446">
    <property type="entry name" value="Cyt_quinol_oxidase_1"/>
    <property type="match status" value="1"/>
</dbReference>
<evidence type="ECO:0000256" key="12">
    <source>
        <dbReference type="ARBA" id="ARBA00023136"/>
    </source>
</evidence>
<reference evidence="14 15" key="2">
    <citation type="journal article" date="2003" name="Infect. Immun.">
        <title>Characterization and pathogenic significance of Vibrio vulnificus antigens preferentially expressed in septicemic patients.</title>
        <authorList>
            <person name="Kim Y.R."/>
            <person name="Lee S.E."/>
            <person name="Kim C.M."/>
            <person name="Kim S.Y."/>
            <person name="Shin E.K."/>
            <person name="Shin D.H."/>
            <person name="Chung S.S."/>
            <person name="Choy H.E."/>
            <person name="Progulske-Fox A."/>
            <person name="Hillman J.D."/>
            <person name="Handfield M."/>
            <person name="Rhee J.H."/>
        </authorList>
    </citation>
    <scope>NUCLEOTIDE SEQUENCE [LARGE SCALE GENOMIC DNA]</scope>
    <source>
        <strain evidence="14 15">CMCP6</strain>
    </source>
</reference>
<keyword evidence="9 13" id="KW-0249">Electron transport</keyword>
<evidence type="ECO:0000256" key="7">
    <source>
        <dbReference type="ARBA" id="ARBA00022692"/>
    </source>
</evidence>
<evidence type="ECO:0000256" key="13">
    <source>
        <dbReference type="PIRNR" id="PIRNR006446"/>
    </source>
</evidence>
<dbReference type="GO" id="GO:0070069">
    <property type="term" value="C:cytochrome complex"/>
    <property type="evidence" value="ECO:0007669"/>
    <property type="project" value="UniProtKB-UniRule"/>
</dbReference>
<dbReference type="AlphaFoldDB" id="A0A3Q0L4V5"/>
<evidence type="ECO:0000256" key="5">
    <source>
        <dbReference type="ARBA" id="ARBA00022519"/>
    </source>
</evidence>
<gene>
    <name evidence="14" type="ordered locus">VV1_2162</name>
</gene>
<keyword evidence="3 13" id="KW-0813">Transport</keyword>
<feature type="transmembrane region" description="Helical" evidence="13">
    <location>
        <begin position="230"/>
        <end position="248"/>
    </location>
</feature>
<dbReference type="EC" id="1.10.3.-" evidence="14"/>
<keyword evidence="4 13" id="KW-1003">Cell membrane</keyword>
<evidence type="ECO:0000256" key="11">
    <source>
        <dbReference type="ARBA" id="ARBA00023004"/>
    </source>
</evidence>
<keyword evidence="14" id="KW-0560">Oxidoreductase</keyword>
<feature type="transmembrane region" description="Helical" evidence="13">
    <location>
        <begin position="431"/>
        <end position="454"/>
    </location>
</feature>
<dbReference type="PANTHER" id="PTHR30365">
    <property type="entry name" value="CYTOCHROME D UBIQUINOL OXIDASE"/>
    <property type="match status" value="1"/>
</dbReference>
<feature type="transmembrane region" description="Helical" evidence="13">
    <location>
        <begin position="26"/>
        <end position="52"/>
    </location>
</feature>